<comment type="caution">
    <text evidence="7">The sequence shown here is derived from an EMBL/GenBank/DDBJ whole genome shotgun (WGS) entry which is preliminary data.</text>
</comment>
<evidence type="ECO:0000313" key="8">
    <source>
        <dbReference type="Proteomes" id="UP000298264"/>
    </source>
</evidence>
<evidence type="ECO:0000256" key="5">
    <source>
        <dbReference type="SAM" id="SignalP"/>
    </source>
</evidence>
<evidence type="ECO:0000313" key="7">
    <source>
        <dbReference type="EMBL" id="TGN06965.1"/>
    </source>
</evidence>
<sequence>MNSTKIISLVSVCLLSLAIVACGGDKPQETTPQETVEATAPVDPEIAKGEELFLQNCSSCHGEKGLGDGPAGAALNPKPRNYKAPANEWKNGNSVAGVTKTLKQGIKGTPMVAYTHLGEENLTILAKYVEYLVKN</sequence>
<dbReference type="InterPro" id="IPR036909">
    <property type="entry name" value="Cyt_c-like_dom_sf"/>
</dbReference>
<evidence type="ECO:0000256" key="3">
    <source>
        <dbReference type="ARBA" id="ARBA00023004"/>
    </source>
</evidence>
<dbReference type="RefSeq" id="WP_135765689.1">
    <property type="nucleotide sequence ID" value="NZ_RQHV01000062.1"/>
</dbReference>
<evidence type="ECO:0000256" key="4">
    <source>
        <dbReference type="PROSITE-ProRule" id="PRU00433"/>
    </source>
</evidence>
<dbReference type="OrthoDB" id="340343at2"/>
<dbReference type="Pfam" id="PF00034">
    <property type="entry name" value="Cytochrom_C"/>
    <property type="match status" value="1"/>
</dbReference>
<feature type="domain" description="Cytochrome c" evidence="6">
    <location>
        <begin position="44"/>
        <end position="135"/>
    </location>
</feature>
<evidence type="ECO:0000256" key="1">
    <source>
        <dbReference type="ARBA" id="ARBA00022617"/>
    </source>
</evidence>
<dbReference type="GO" id="GO:0009055">
    <property type="term" value="F:electron transfer activity"/>
    <property type="evidence" value="ECO:0007669"/>
    <property type="project" value="InterPro"/>
</dbReference>
<gene>
    <name evidence="7" type="ORF">EHS11_17700</name>
</gene>
<dbReference type="Proteomes" id="UP000298264">
    <property type="component" value="Unassembled WGS sequence"/>
</dbReference>
<feature type="chain" id="PRO_5020619534" evidence="5">
    <location>
        <begin position="24"/>
        <end position="135"/>
    </location>
</feature>
<dbReference type="Gene3D" id="1.10.760.10">
    <property type="entry name" value="Cytochrome c-like domain"/>
    <property type="match status" value="1"/>
</dbReference>
<name>A0A4R9LL51_9LEPT</name>
<organism evidence="7 8">
    <name type="scientific">Leptospira ilyithenensis</name>
    <dbReference type="NCBI Taxonomy" id="2484901"/>
    <lineage>
        <taxon>Bacteria</taxon>
        <taxon>Pseudomonadati</taxon>
        <taxon>Spirochaetota</taxon>
        <taxon>Spirochaetia</taxon>
        <taxon>Leptospirales</taxon>
        <taxon>Leptospiraceae</taxon>
        <taxon>Leptospira</taxon>
    </lineage>
</organism>
<proteinExistence type="predicted"/>
<dbReference type="InterPro" id="IPR009056">
    <property type="entry name" value="Cyt_c-like_dom"/>
</dbReference>
<feature type="signal peptide" evidence="5">
    <location>
        <begin position="1"/>
        <end position="23"/>
    </location>
</feature>
<keyword evidence="5" id="KW-0732">Signal</keyword>
<dbReference type="GO" id="GO:0046872">
    <property type="term" value="F:metal ion binding"/>
    <property type="evidence" value="ECO:0007669"/>
    <property type="project" value="UniProtKB-KW"/>
</dbReference>
<keyword evidence="8" id="KW-1185">Reference proteome</keyword>
<dbReference type="PROSITE" id="PS51007">
    <property type="entry name" value="CYTC"/>
    <property type="match status" value="1"/>
</dbReference>
<dbReference type="GO" id="GO:0020037">
    <property type="term" value="F:heme binding"/>
    <property type="evidence" value="ECO:0007669"/>
    <property type="project" value="InterPro"/>
</dbReference>
<dbReference type="AlphaFoldDB" id="A0A4R9LL51"/>
<accession>A0A4R9LL51</accession>
<keyword evidence="3 4" id="KW-0408">Iron</keyword>
<protein>
    <submittedName>
        <fullName evidence="7">Cytochrome c</fullName>
    </submittedName>
</protein>
<evidence type="ECO:0000256" key="2">
    <source>
        <dbReference type="ARBA" id="ARBA00022723"/>
    </source>
</evidence>
<keyword evidence="1 4" id="KW-0349">Heme</keyword>
<keyword evidence="2 4" id="KW-0479">Metal-binding</keyword>
<evidence type="ECO:0000259" key="6">
    <source>
        <dbReference type="PROSITE" id="PS51007"/>
    </source>
</evidence>
<dbReference type="EMBL" id="RQHV01000062">
    <property type="protein sequence ID" value="TGN06965.1"/>
    <property type="molecule type" value="Genomic_DNA"/>
</dbReference>
<reference evidence="7" key="1">
    <citation type="journal article" date="2019" name="PLoS Negl. Trop. Dis.">
        <title>Revisiting the worldwide diversity of Leptospira species in the environment.</title>
        <authorList>
            <person name="Vincent A.T."/>
            <person name="Schiettekatte O."/>
            <person name="Bourhy P."/>
            <person name="Veyrier F.J."/>
            <person name="Picardeau M."/>
        </authorList>
    </citation>
    <scope>NUCLEOTIDE SEQUENCE [LARGE SCALE GENOMIC DNA]</scope>
    <source>
        <strain evidence="7">201400974</strain>
    </source>
</reference>
<dbReference type="SUPFAM" id="SSF46626">
    <property type="entry name" value="Cytochrome c"/>
    <property type="match status" value="1"/>
</dbReference>
<dbReference type="PROSITE" id="PS51257">
    <property type="entry name" value="PROKAR_LIPOPROTEIN"/>
    <property type="match status" value="1"/>
</dbReference>